<protein>
    <recommendedName>
        <fullName evidence="2">beta-fructofuranosidase</fullName>
        <ecNumber evidence="2">3.2.1.26</ecNumber>
    </recommendedName>
</protein>
<dbReference type="InterPro" id="IPR023296">
    <property type="entry name" value="Glyco_hydro_beta-prop_sf"/>
</dbReference>
<dbReference type="SMART" id="SM00635">
    <property type="entry name" value="BID_2"/>
    <property type="match status" value="2"/>
</dbReference>
<dbReference type="InterPro" id="IPR008964">
    <property type="entry name" value="Invasin/intimin_cell_adhesion"/>
</dbReference>
<feature type="domain" description="LamG-like jellyroll fold" evidence="7">
    <location>
        <begin position="103"/>
        <end position="249"/>
    </location>
</feature>
<keyword evidence="3" id="KW-0732">Signal</keyword>
<dbReference type="CDD" id="cd08996">
    <property type="entry name" value="GH32_FFase"/>
    <property type="match status" value="1"/>
</dbReference>
<evidence type="ECO:0000313" key="9">
    <source>
        <dbReference type="EMBL" id="MER2490494.1"/>
    </source>
</evidence>
<evidence type="ECO:0000313" key="10">
    <source>
        <dbReference type="Proteomes" id="UP001467690"/>
    </source>
</evidence>
<dbReference type="Gene3D" id="2.60.120.200">
    <property type="match status" value="1"/>
</dbReference>
<evidence type="ECO:0000256" key="6">
    <source>
        <dbReference type="ARBA" id="ARBA00023295"/>
    </source>
</evidence>
<keyword evidence="10" id="KW-1185">Reference proteome</keyword>
<dbReference type="Pfam" id="PF02368">
    <property type="entry name" value="Big_2"/>
    <property type="match status" value="2"/>
</dbReference>
<dbReference type="Pfam" id="PF00251">
    <property type="entry name" value="Glyco_hydro_32N"/>
    <property type="match status" value="1"/>
</dbReference>
<keyword evidence="4" id="KW-0378">Hydrolase</keyword>
<comment type="similarity">
    <text evidence="1">Belongs to the glycosyl hydrolase 32 family.</text>
</comment>
<keyword evidence="6" id="KW-0326">Glycosidase</keyword>
<evidence type="ECO:0000256" key="5">
    <source>
        <dbReference type="ARBA" id="ARBA00023157"/>
    </source>
</evidence>
<dbReference type="PANTHER" id="PTHR43101:SF1">
    <property type="entry name" value="BETA-FRUCTOSIDASE"/>
    <property type="match status" value="1"/>
</dbReference>
<dbReference type="InterPro" id="IPR001362">
    <property type="entry name" value="Glyco_hydro_32"/>
</dbReference>
<comment type="caution">
    <text evidence="9">The sequence shown here is derived from an EMBL/GenBank/DDBJ whole genome shotgun (WGS) entry which is preliminary data.</text>
</comment>
<dbReference type="Gene3D" id="2.60.40.1080">
    <property type="match status" value="2"/>
</dbReference>
<dbReference type="InterPro" id="IPR013189">
    <property type="entry name" value="Glyco_hydro_32_C"/>
</dbReference>
<accession>A0ABV1RC60</accession>
<reference evidence="9 10" key="1">
    <citation type="submission" date="2024-06" db="EMBL/GenBank/DDBJ databases">
        <authorList>
            <person name="Chen R.Y."/>
        </authorList>
    </citation>
    <scope>NUCLEOTIDE SEQUENCE [LARGE SCALE GENOMIC DNA]</scope>
    <source>
        <strain evidence="9 10">D2</strain>
    </source>
</reference>
<dbReference type="Pfam" id="PF08244">
    <property type="entry name" value="Glyco_hydro_32C"/>
    <property type="match status" value="1"/>
</dbReference>
<dbReference type="Gene3D" id="2.115.10.20">
    <property type="entry name" value="Glycosyl hydrolase domain, family 43"/>
    <property type="match status" value="1"/>
</dbReference>
<dbReference type="InterPro" id="IPR013320">
    <property type="entry name" value="ConA-like_dom_sf"/>
</dbReference>
<sequence length="1808" mass="195464">MKNTHTTHNNRKSHSLKRGFSSMVLTTNLVLTPALLNAQTILHLPFDEANGSNSSQEQVTGNLFTNQFTNNPPERVPGISGNAFRTDGYSTWMTGPFDYNSLNQITVESWIALESYPSTAETNLQDSSLLHQKEGDLGFNLGINTYGQWWLEINVSGQMQRIDAPSNFPLYNWTHLAFTVDNGVIRLFLNGQQVADKIVPAGNVNLAPTAPLTIGRAFDPQISFNVFEVNAINAAYDEIKIDDAAKSASDFLSVYNAGKDTPWQEAIDVPETRFADDHLRPRYHAMPPANWTNEPHGLVAYNGKYHMFYQRTPNGPYKWMMHWGNMVSSDFVNWQNLKDAFYPRLNINGQQGLGSKGIWSGDVVVDANGTAHAFYTTVNFGGPYDPGVAWATSTDANLEEWTLHGGIIDKNNPNPGGIADFRDPYLWQEGNSWHMIIGSATGSSGGVEYYTTSDINSGNWVRSPHSFSTVPYSTMDIGSAIWEMPVFEYIGTHNGLEKYALVVSPIGGSMQKTQAPYVRSVYWTGTWQKDPNGGPGQFTPDYTQPKNLDVIHGHLSPTVARNSDGNLVAIGIVDERTHSQFQNDLGWAHTYSLPRVWQLLEDGQTIGQTPANELTDLRLPGSLVSQNNLSVNGEHKLSASGDQIEMIIELDPNTAANQYGFIISASPDKAEFTKIYYDGDNIVIDKSNSTLTAGFEESGVYSDVYDESIFGKPQKFQVFVDHSAIAVFINDKAVFANRIYPSRADSTELYLYSQGATTLFNKVDVYQLDEAAGVEQTRISLADDGFISEEAEHGEVINVSVSNNTFKSTLNASTWQFENLPEGVSFGNVTRLSDTQVTIELIGDTTIDYDEDITNAQLAIPASEFVVEQLPTTVYGGGIKFTAEIEPVTAIALSSQSEIVEGSENGQQITVSLTNNTFATPLNLNHWSISNLPSGVSYSVDIVDSQTATITLSGSATDYDNDIYNFKVDIAPDAFGYADPELNGGNVIANSGIVFKSFSGELVYDFESADLQNWCITQGNAFSDADVTSTSSWHAGSFLHNGNYHMWGFFEGEDATVGEMRTGEFVLEGDGQIEFLISGGRDINNLYFTLVDAATGLELFKETGSDSEIYQNKTWDASAYIGQSVYLKLVDNSSGGWGHINLDYVRVPVPDHLDGVIPSANTTPVTDVSISAEHVTLEQGQSSQLFATVSPVLACNKRVNWSSDNTNVATVDASGFVTAINPGNASVIATSQDGNFTDAVLVTVAEPAPLLVFDFETADLSNWIVAGNAFSQGDISTESLYWGSEPFGHQGNFHLWGFSEGGDTGTGSLTSANFVLAGDGIIKAKLAGGNDINNLYLAVVRASDQAVLLKATGHDSEGYREVVLDASAYIGQTLNIRLVDNSTAGFGHLNVDDIRIPVSNTNTYIAVNGVSVNPVNSELELNQVLQLNASVSPSNATNQAIESWVSSDSSIVQIDNNGAATAVNYGSATITATTEDGGHTAIVQISVVDNTPTPEPTPEPEPGTISFDFESGDLTGWTASGTAFSVGDVTAQTTYWGSEPFNHQGDFHLWSFAEGGDAQTGSLASDSFILGGDGQVNLKVSGGNNINELYVALVRVSDGAELAKVTGTNSETYVDVILNGSAFVGTEVAIKVVDNATGGWGHINVDAISATTGAPVNYLTYDFESNDLNDWTLFGDAFTVADLSTDTCYWAECVAFNHQGNQHLWGFKDGGDSQTGEMHSQIFTLGGNGQISLLLGGGNDINQLYIALVDANTQQELVKVTANNSEAYVEKVLDGSAYVGQSLYIKVIDNATGGWGHLNIDHIQIPVQ</sequence>
<dbReference type="Pfam" id="PF13385">
    <property type="entry name" value="Laminin_G_3"/>
    <property type="match status" value="1"/>
</dbReference>
<dbReference type="SUPFAM" id="SSF75005">
    <property type="entry name" value="Arabinanase/levansucrase/invertase"/>
    <property type="match status" value="1"/>
</dbReference>
<dbReference type="SUPFAM" id="SSF49373">
    <property type="entry name" value="Invasin/intimin cell-adhesion fragments"/>
    <property type="match status" value="2"/>
</dbReference>
<dbReference type="InterPro" id="IPR013148">
    <property type="entry name" value="Glyco_hydro_32_N"/>
</dbReference>
<feature type="domain" description="BIG2" evidence="8">
    <location>
        <begin position="1406"/>
        <end position="1484"/>
    </location>
</feature>
<name>A0ABV1RC60_9ALTE</name>
<dbReference type="EC" id="3.2.1.26" evidence="2"/>
<dbReference type="InterPro" id="IPR003343">
    <property type="entry name" value="Big_2"/>
</dbReference>
<dbReference type="InterPro" id="IPR006558">
    <property type="entry name" value="LamG-like"/>
</dbReference>
<evidence type="ECO:0000256" key="4">
    <source>
        <dbReference type="ARBA" id="ARBA00022801"/>
    </source>
</evidence>
<gene>
    <name evidence="9" type="ORF">ABS311_01170</name>
</gene>
<dbReference type="Proteomes" id="UP001467690">
    <property type="component" value="Unassembled WGS sequence"/>
</dbReference>
<dbReference type="EMBL" id="JBELOE010000059">
    <property type="protein sequence ID" value="MER2490494.1"/>
    <property type="molecule type" value="Genomic_DNA"/>
</dbReference>
<dbReference type="SMART" id="SM00640">
    <property type="entry name" value="Glyco_32"/>
    <property type="match status" value="1"/>
</dbReference>
<dbReference type="PANTHER" id="PTHR43101">
    <property type="entry name" value="BETA-FRUCTOSIDASE"/>
    <property type="match status" value="1"/>
</dbReference>
<dbReference type="Gene3D" id="2.60.120.560">
    <property type="entry name" value="Exo-inulinase, domain 1"/>
    <property type="match status" value="1"/>
</dbReference>
<evidence type="ECO:0000259" key="7">
    <source>
        <dbReference type="SMART" id="SM00560"/>
    </source>
</evidence>
<evidence type="ECO:0000256" key="1">
    <source>
        <dbReference type="ARBA" id="ARBA00009902"/>
    </source>
</evidence>
<evidence type="ECO:0000259" key="8">
    <source>
        <dbReference type="SMART" id="SM00635"/>
    </source>
</evidence>
<keyword evidence="5" id="KW-1015">Disulfide bond</keyword>
<proteinExistence type="inferred from homology"/>
<organism evidence="9 10">
    <name type="scientific">Catenovulum sediminis</name>
    <dbReference type="NCBI Taxonomy" id="1740262"/>
    <lineage>
        <taxon>Bacteria</taxon>
        <taxon>Pseudomonadati</taxon>
        <taxon>Pseudomonadota</taxon>
        <taxon>Gammaproteobacteria</taxon>
        <taxon>Alteromonadales</taxon>
        <taxon>Alteromonadaceae</taxon>
        <taxon>Catenovulum</taxon>
    </lineage>
</organism>
<dbReference type="SUPFAM" id="SSF49899">
    <property type="entry name" value="Concanavalin A-like lectins/glucanases"/>
    <property type="match status" value="2"/>
</dbReference>
<feature type="domain" description="BIG2" evidence="8">
    <location>
        <begin position="1164"/>
        <end position="1241"/>
    </location>
</feature>
<dbReference type="InterPro" id="IPR051214">
    <property type="entry name" value="GH32_Enzymes"/>
</dbReference>
<dbReference type="RefSeq" id="WP_350400284.1">
    <property type="nucleotide sequence ID" value="NZ_JBELOE010000059.1"/>
</dbReference>
<dbReference type="SMART" id="SM00560">
    <property type="entry name" value="LamGL"/>
    <property type="match status" value="1"/>
</dbReference>
<evidence type="ECO:0000256" key="3">
    <source>
        <dbReference type="ARBA" id="ARBA00022729"/>
    </source>
</evidence>
<evidence type="ECO:0000256" key="2">
    <source>
        <dbReference type="ARBA" id="ARBA00012758"/>
    </source>
</evidence>